<accession>A0ABD1YDG6</accession>
<evidence type="ECO:0000313" key="1">
    <source>
        <dbReference type="EMBL" id="KAL2628730.1"/>
    </source>
</evidence>
<reference evidence="1 2" key="1">
    <citation type="submission" date="2024-09" db="EMBL/GenBank/DDBJ databases">
        <title>Chromosome-scale assembly of Riccia fluitans.</title>
        <authorList>
            <person name="Paukszto L."/>
            <person name="Sawicki J."/>
            <person name="Karawczyk K."/>
            <person name="Piernik-Szablinska J."/>
            <person name="Szczecinska M."/>
            <person name="Mazdziarz M."/>
        </authorList>
    </citation>
    <scope>NUCLEOTIDE SEQUENCE [LARGE SCALE GENOMIC DNA]</scope>
    <source>
        <strain evidence="1">Rf_01</strain>
        <tissue evidence="1">Aerial parts of the thallus</tissue>
    </source>
</reference>
<dbReference type="AlphaFoldDB" id="A0ABD1YDG6"/>
<organism evidence="1 2">
    <name type="scientific">Riccia fluitans</name>
    <dbReference type="NCBI Taxonomy" id="41844"/>
    <lineage>
        <taxon>Eukaryota</taxon>
        <taxon>Viridiplantae</taxon>
        <taxon>Streptophyta</taxon>
        <taxon>Embryophyta</taxon>
        <taxon>Marchantiophyta</taxon>
        <taxon>Marchantiopsida</taxon>
        <taxon>Marchantiidae</taxon>
        <taxon>Marchantiales</taxon>
        <taxon>Ricciaceae</taxon>
        <taxon>Riccia</taxon>
    </lineage>
</organism>
<evidence type="ECO:0000313" key="2">
    <source>
        <dbReference type="Proteomes" id="UP001605036"/>
    </source>
</evidence>
<keyword evidence="2" id="KW-1185">Reference proteome</keyword>
<dbReference type="EMBL" id="JBHFFA010000004">
    <property type="protein sequence ID" value="KAL2628730.1"/>
    <property type="molecule type" value="Genomic_DNA"/>
</dbReference>
<dbReference type="Proteomes" id="UP001605036">
    <property type="component" value="Unassembled WGS sequence"/>
</dbReference>
<sequence>MDAIESASGAEARSIWSFWWACRSIESISAHKFIDVPRTVSKASRIALPGLNQEANRSELKRQAAASISSSALLKMVRTGILERFLWKIRMVSVNERKPIMVEKFGETIAELVWSEANIEGLVGVSPLECFSAPDLIFPVDGVLFR</sequence>
<comment type="caution">
    <text evidence="1">The sequence shown here is derived from an EMBL/GenBank/DDBJ whole genome shotgun (WGS) entry which is preliminary data.</text>
</comment>
<gene>
    <name evidence="1" type="ORF">R1flu_013416</name>
</gene>
<proteinExistence type="predicted"/>
<name>A0ABD1YDG6_9MARC</name>
<protein>
    <submittedName>
        <fullName evidence="1">Uncharacterized protein</fullName>
    </submittedName>
</protein>